<dbReference type="InterPro" id="IPR050921">
    <property type="entry name" value="T4SS_GSP_E_ATPase"/>
</dbReference>
<dbReference type="InterPro" id="IPR027417">
    <property type="entry name" value="P-loop_NTPase"/>
</dbReference>
<dbReference type="PROSITE" id="PS00662">
    <property type="entry name" value="T2SP_E"/>
    <property type="match status" value="1"/>
</dbReference>
<dbReference type="PANTHER" id="PTHR30486">
    <property type="entry name" value="TWITCHING MOTILITY PROTEIN PILT"/>
    <property type="match status" value="1"/>
</dbReference>
<dbReference type="Gene3D" id="3.30.450.90">
    <property type="match status" value="1"/>
</dbReference>
<dbReference type="AlphaFoldDB" id="A0A9D2HH53"/>
<dbReference type="GO" id="GO:0016887">
    <property type="term" value="F:ATP hydrolysis activity"/>
    <property type="evidence" value="ECO:0007669"/>
    <property type="project" value="InterPro"/>
</dbReference>
<dbReference type="NCBIfam" id="TIGR01420">
    <property type="entry name" value="pilT_fam"/>
    <property type="match status" value="1"/>
</dbReference>
<gene>
    <name evidence="3" type="ORF">IAA07_04145</name>
</gene>
<dbReference type="CDD" id="cd01131">
    <property type="entry name" value="PilT"/>
    <property type="match status" value="1"/>
</dbReference>
<dbReference type="InterPro" id="IPR003593">
    <property type="entry name" value="AAA+_ATPase"/>
</dbReference>
<accession>A0A9D2HH53</accession>
<evidence type="ECO:0000259" key="2">
    <source>
        <dbReference type="PROSITE" id="PS00662"/>
    </source>
</evidence>
<evidence type="ECO:0000313" key="3">
    <source>
        <dbReference type="EMBL" id="HJA70757.1"/>
    </source>
</evidence>
<feature type="domain" description="Bacterial type II secretion system protein E" evidence="2">
    <location>
        <begin position="198"/>
        <end position="212"/>
    </location>
</feature>
<dbReference type="EMBL" id="DWZA01000037">
    <property type="protein sequence ID" value="HJA70757.1"/>
    <property type="molecule type" value="Genomic_DNA"/>
</dbReference>
<name>A0A9D2HH53_9FIRM</name>
<reference evidence="3" key="1">
    <citation type="journal article" date="2021" name="PeerJ">
        <title>Extensive microbial diversity within the chicken gut microbiome revealed by metagenomics and culture.</title>
        <authorList>
            <person name="Gilroy R."/>
            <person name="Ravi A."/>
            <person name="Getino M."/>
            <person name="Pursley I."/>
            <person name="Horton D.L."/>
            <person name="Alikhan N.F."/>
            <person name="Baker D."/>
            <person name="Gharbi K."/>
            <person name="Hall N."/>
            <person name="Watson M."/>
            <person name="Adriaenssens E.M."/>
            <person name="Foster-Nyarko E."/>
            <person name="Jarju S."/>
            <person name="Secka A."/>
            <person name="Antonio M."/>
            <person name="Oren A."/>
            <person name="Chaudhuri R.R."/>
            <person name="La Ragione R."/>
            <person name="Hildebrand F."/>
            <person name="Pallen M.J."/>
        </authorList>
    </citation>
    <scope>NUCLEOTIDE SEQUENCE</scope>
    <source>
        <strain evidence="3">CHK178-16964</strain>
    </source>
</reference>
<sequence length="356" mass="39649">MEYTAEELLTTAVRQNASDIFLIPGRPFSCKIEGRIICRDENKIFPDEMDEIIKQIYQLAGNRDMKRVMETGDDDFSFAIRGVSRFRASILKQRGSLGAVIRVVQFDLPDFKALHLPDAVIDIAKMTKGLVLVTGPAGSGKSTTLACIIDEINNTKNDHVITLEDPIEYLHRHKMSVVTQREIVTDTESYVSGLRAALRQAPDVILLGEMRDFETIRTAMTAAETGHLVISTLHTVGAANTVDRIIDAFPPNQQQQIRTQIAMVLQAVISQQLIPTVDGSLYPAFEIMFLNNALRNMIRESKIHQIDGVIAASQAEGMISMDNSLIDLYRKGIISRENAVAYSANSELMEKKLARQ</sequence>
<evidence type="ECO:0000256" key="1">
    <source>
        <dbReference type="ARBA" id="ARBA00006611"/>
    </source>
</evidence>
<dbReference type="Pfam" id="PF00437">
    <property type="entry name" value="T2SSE"/>
    <property type="match status" value="1"/>
</dbReference>
<comment type="similarity">
    <text evidence="1">Belongs to the GSP E family.</text>
</comment>
<dbReference type="Gene3D" id="3.40.50.300">
    <property type="entry name" value="P-loop containing nucleotide triphosphate hydrolases"/>
    <property type="match status" value="1"/>
</dbReference>
<dbReference type="SUPFAM" id="SSF52540">
    <property type="entry name" value="P-loop containing nucleoside triphosphate hydrolases"/>
    <property type="match status" value="1"/>
</dbReference>
<organism evidence="3 4">
    <name type="scientific">Candidatus Lachnoclostridium stercoravium</name>
    <dbReference type="NCBI Taxonomy" id="2838633"/>
    <lineage>
        <taxon>Bacteria</taxon>
        <taxon>Bacillati</taxon>
        <taxon>Bacillota</taxon>
        <taxon>Clostridia</taxon>
        <taxon>Lachnospirales</taxon>
        <taxon>Lachnospiraceae</taxon>
    </lineage>
</organism>
<dbReference type="InterPro" id="IPR001482">
    <property type="entry name" value="T2SS/T4SS_dom"/>
</dbReference>
<dbReference type="SMART" id="SM00382">
    <property type="entry name" value="AAA"/>
    <property type="match status" value="1"/>
</dbReference>
<reference evidence="3" key="2">
    <citation type="submission" date="2021-04" db="EMBL/GenBank/DDBJ databases">
        <authorList>
            <person name="Gilroy R."/>
        </authorList>
    </citation>
    <scope>NUCLEOTIDE SEQUENCE</scope>
    <source>
        <strain evidence="3">CHK178-16964</strain>
    </source>
</reference>
<protein>
    <submittedName>
        <fullName evidence="3">PilT/PilU family type 4a pilus ATPase</fullName>
    </submittedName>
</protein>
<proteinExistence type="inferred from homology"/>
<dbReference type="Proteomes" id="UP000823900">
    <property type="component" value="Unassembled WGS sequence"/>
</dbReference>
<dbReference type="GO" id="GO:0005524">
    <property type="term" value="F:ATP binding"/>
    <property type="evidence" value="ECO:0007669"/>
    <property type="project" value="InterPro"/>
</dbReference>
<evidence type="ECO:0000313" key="4">
    <source>
        <dbReference type="Proteomes" id="UP000823900"/>
    </source>
</evidence>
<dbReference type="InterPro" id="IPR006321">
    <property type="entry name" value="PilT/PilU"/>
</dbReference>
<comment type="caution">
    <text evidence="3">The sequence shown here is derived from an EMBL/GenBank/DDBJ whole genome shotgun (WGS) entry which is preliminary data.</text>
</comment>